<proteinExistence type="predicted"/>
<feature type="non-terminal residue" evidence="1">
    <location>
        <position position="213"/>
    </location>
</feature>
<dbReference type="AlphaFoldDB" id="A0A382G339"/>
<organism evidence="1">
    <name type="scientific">marine metagenome</name>
    <dbReference type="NCBI Taxonomy" id="408172"/>
    <lineage>
        <taxon>unclassified sequences</taxon>
        <taxon>metagenomes</taxon>
        <taxon>ecological metagenomes</taxon>
    </lineage>
</organism>
<gene>
    <name evidence="1" type="ORF">METZ01_LOCUS221801</name>
</gene>
<sequence>MFAAPFHIVVGSRTEKYNSSSERCLEQIHLVAVLKRCYRCAALGRKRPRTRAGLSPPPLTVAPASDDAVTSTTFLRPKARTPGTISKEGCAMSFSIPFHPNYEQLRKQAKDLHKACGKGDSSALGLLVEHHPKYSGTSPDDAVDASLSDVQLALARAYQFSSWPQLQRSVQEIESVEARVDDLRKQFAGADTAGRQRLLEPVHDRKRFVDYSD</sequence>
<protein>
    <submittedName>
        <fullName evidence="1">Uncharacterized protein</fullName>
    </submittedName>
</protein>
<accession>A0A382G339</accession>
<reference evidence="1" key="1">
    <citation type="submission" date="2018-05" db="EMBL/GenBank/DDBJ databases">
        <authorList>
            <person name="Lanie J.A."/>
            <person name="Ng W.-L."/>
            <person name="Kazmierczak K.M."/>
            <person name="Andrzejewski T.M."/>
            <person name="Davidsen T.M."/>
            <person name="Wayne K.J."/>
            <person name="Tettelin H."/>
            <person name="Glass J.I."/>
            <person name="Rusch D."/>
            <person name="Podicherti R."/>
            <person name="Tsui H.-C.T."/>
            <person name="Winkler M.E."/>
        </authorList>
    </citation>
    <scope>NUCLEOTIDE SEQUENCE</scope>
</reference>
<name>A0A382G339_9ZZZZ</name>
<evidence type="ECO:0000313" key="1">
    <source>
        <dbReference type="EMBL" id="SVB68947.1"/>
    </source>
</evidence>
<dbReference type="EMBL" id="UINC01052979">
    <property type="protein sequence ID" value="SVB68947.1"/>
    <property type="molecule type" value="Genomic_DNA"/>
</dbReference>